<evidence type="ECO:0000313" key="1">
    <source>
        <dbReference type="EMBL" id="PPQ64977.1"/>
    </source>
</evidence>
<organism evidence="1 2">
    <name type="scientific">Panaeolus cyanescens</name>
    <dbReference type="NCBI Taxonomy" id="181874"/>
    <lineage>
        <taxon>Eukaryota</taxon>
        <taxon>Fungi</taxon>
        <taxon>Dikarya</taxon>
        <taxon>Basidiomycota</taxon>
        <taxon>Agaricomycotina</taxon>
        <taxon>Agaricomycetes</taxon>
        <taxon>Agaricomycetidae</taxon>
        <taxon>Agaricales</taxon>
        <taxon>Agaricineae</taxon>
        <taxon>Galeropsidaceae</taxon>
        <taxon>Panaeolus</taxon>
    </lineage>
</organism>
<dbReference type="Proteomes" id="UP000284842">
    <property type="component" value="Unassembled WGS sequence"/>
</dbReference>
<gene>
    <name evidence="1" type="ORF">CVT24_008166</name>
</gene>
<dbReference type="AlphaFoldDB" id="A0A409VFE5"/>
<dbReference type="EMBL" id="NHTK01006079">
    <property type="protein sequence ID" value="PPQ64977.1"/>
    <property type="molecule type" value="Genomic_DNA"/>
</dbReference>
<name>A0A409VFE5_9AGAR</name>
<comment type="caution">
    <text evidence="1">The sequence shown here is derived from an EMBL/GenBank/DDBJ whole genome shotgun (WGS) entry which is preliminary data.</text>
</comment>
<accession>A0A409VFE5</accession>
<proteinExistence type="predicted"/>
<keyword evidence="2" id="KW-1185">Reference proteome</keyword>
<reference evidence="1 2" key="1">
    <citation type="journal article" date="2018" name="Evol. Lett.">
        <title>Horizontal gene cluster transfer increased hallucinogenic mushroom diversity.</title>
        <authorList>
            <person name="Reynolds H.T."/>
            <person name="Vijayakumar V."/>
            <person name="Gluck-Thaler E."/>
            <person name="Korotkin H.B."/>
            <person name="Matheny P.B."/>
            <person name="Slot J.C."/>
        </authorList>
    </citation>
    <scope>NUCLEOTIDE SEQUENCE [LARGE SCALE GENOMIC DNA]</scope>
    <source>
        <strain evidence="1 2">2629</strain>
    </source>
</reference>
<evidence type="ECO:0000313" key="2">
    <source>
        <dbReference type="Proteomes" id="UP000284842"/>
    </source>
</evidence>
<sequence length="148" mass="17329">MAGGSRSKYNAEANMRVAVRRIQYQSMQSRLQYLQDHPYAGYIGLQGRFVICRYCVKAGTPIQPVHILSDIRRGFYDLMAWKRHCNNRHHKVHQRWDTGGLDIPKVPSFFSDEVMKSYGKRLEVALNERDLNAVRRRQRHEQLVAQAN</sequence>
<protein>
    <submittedName>
        <fullName evidence="1">Uncharacterized protein</fullName>
    </submittedName>
</protein>
<dbReference type="InParanoid" id="A0A409VFE5"/>